<gene>
    <name evidence="2" type="ORF">MuYL_4142</name>
</gene>
<dbReference type="Proteomes" id="UP000215002">
    <property type="component" value="Chromosome"/>
</dbReference>
<sequence length="653" mass="71950">MLANPAGDAQSYNYNLQRLVNDFPQSGILQALLAHSSDEKNLKKAAAYFNPKALYKLINAPASLMGVSDENIIFPNGKRYASISHTEPSDVNPAENYFSDHTATVTETETAAPATDVQFGIAHEFAQPEPEAHLETTGHEILSNGQIDYLDQTKVAEQDLTASTENGALNESLLKEPFPANAVETIYEDVNGIAGENTAAIPGGHSDVVSEHQQPDETPAEVSLADTAVPETVIPEMEVPHMEDSLAAHTTETKESAANEVKDDVENAAAYTEPIINYAFGMGYRMPPDGEAIAGVAGEGAPENVTAEPAATDEIPEVSYDSNTENQVESNVIETLSPESPSQQQRVFADPVTAEYIGFTAAAAEARRAEQEAPVSKPDGAEHSPEVAQVSADEPNDHSDKIDTVDRKHELTAEAVDEVNGNLSIEPDIISNIAATDYFRFDQAFGGHEEQAAVNETEPVVQQIQEAVNSEADDADQQDVTKYNDEKLPYSFLWWLDKTRKEHAGVYQPYVPAVDEKKRKAKVKPGTDELQQQYYENIFHITSVEELDKITPPPPHETSGFTPKLKEQVIIERFIQEEPQIRPQSSDKLDNENKAKKSSEDRDELVSETLAAIYSDQMLYHKAIASYKKLMLRFPEKSRYFAEKIEQLEKKTN</sequence>
<protein>
    <submittedName>
        <fullName evidence="2">Uncharacterized protein</fullName>
    </submittedName>
</protein>
<organism evidence="2 3">
    <name type="scientific">Mucilaginibacter xinganensis</name>
    <dbReference type="NCBI Taxonomy" id="1234841"/>
    <lineage>
        <taxon>Bacteria</taxon>
        <taxon>Pseudomonadati</taxon>
        <taxon>Bacteroidota</taxon>
        <taxon>Sphingobacteriia</taxon>
        <taxon>Sphingobacteriales</taxon>
        <taxon>Sphingobacteriaceae</taxon>
        <taxon>Mucilaginibacter</taxon>
    </lineage>
</organism>
<feature type="region of interest" description="Disordered" evidence="1">
    <location>
        <begin position="581"/>
        <end position="602"/>
    </location>
</feature>
<reference evidence="2 3" key="1">
    <citation type="submission" date="2017-08" db="EMBL/GenBank/DDBJ databases">
        <title>Complete genome sequence of Mucilaginibacter sp. strain BJC16-A31.</title>
        <authorList>
            <consortium name="Henan University of Science and Technology"/>
            <person name="You X."/>
        </authorList>
    </citation>
    <scope>NUCLEOTIDE SEQUENCE [LARGE SCALE GENOMIC DNA]</scope>
    <source>
        <strain evidence="2 3">BJC16-A31</strain>
    </source>
</reference>
<feature type="compositionally biased region" description="Basic and acidic residues" evidence="1">
    <location>
        <begin position="581"/>
        <end position="600"/>
    </location>
</feature>
<evidence type="ECO:0000313" key="3">
    <source>
        <dbReference type="Proteomes" id="UP000215002"/>
    </source>
</evidence>
<proteinExistence type="predicted"/>
<dbReference type="AlphaFoldDB" id="A0A223P1Q7"/>
<keyword evidence="3" id="KW-1185">Reference proteome</keyword>
<evidence type="ECO:0000313" key="2">
    <source>
        <dbReference type="EMBL" id="ASU36027.1"/>
    </source>
</evidence>
<evidence type="ECO:0000256" key="1">
    <source>
        <dbReference type="SAM" id="MobiDB-lite"/>
    </source>
</evidence>
<dbReference type="EMBL" id="CP022743">
    <property type="protein sequence ID" value="ASU36027.1"/>
    <property type="molecule type" value="Genomic_DNA"/>
</dbReference>
<feature type="region of interest" description="Disordered" evidence="1">
    <location>
        <begin position="365"/>
        <end position="401"/>
    </location>
</feature>
<accession>A0A223P1Q7</accession>
<dbReference type="KEGG" id="muc:MuYL_4142"/>
<name>A0A223P1Q7_9SPHI</name>